<comment type="caution">
    <text evidence="1">The sequence shown here is derived from an EMBL/GenBank/DDBJ whole genome shotgun (WGS) entry which is preliminary data.</text>
</comment>
<keyword evidence="2" id="KW-1185">Reference proteome</keyword>
<dbReference type="Proteomes" id="UP001148629">
    <property type="component" value="Unassembled WGS sequence"/>
</dbReference>
<organism evidence="1 2">
    <name type="scientific">Fusarium decemcellulare</name>
    <dbReference type="NCBI Taxonomy" id="57161"/>
    <lineage>
        <taxon>Eukaryota</taxon>
        <taxon>Fungi</taxon>
        <taxon>Dikarya</taxon>
        <taxon>Ascomycota</taxon>
        <taxon>Pezizomycotina</taxon>
        <taxon>Sordariomycetes</taxon>
        <taxon>Hypocreomycetidae</taxon>
        <taxon>Hypocreales</taxon>
        <taxon>Nectriaceae</taxon>
        <taxon>Fusarium</taxon>
        <taxon>Fusarium decemcellulare species complex</taxon>
    </lineage>
</organism>
<sequence length="1009" mass="112290">MSGSIKTVALLGYTGNIGPHALNALVANGNFNVTVFSRSAHYKKLPNVTFCQIDLASSYVESLAQEFKGHDAVVDLTSIPDPTVSIRLVDAAVAAGVYRFIPAEFSHSPSNVKARALPLWVGKNLVYQHLTKLADEGKITFTSISNGGFFEFGLKTGLANIDLADKTVKLMKDGNHKFPWTSLPAIGEAIVNALAKPGETKNQSYTIYSALKSQQEMVELAKRALGSEGWQTSRVDMDQLFKQAMDKVKVGIINLEVIGDILRYTLSTPGYIQEVKQEDNDILRVKVWTDEEIVQLIQDVPDMLCARCDQLRLDNLEDTYGENTTDDEKSFINFERIKNFTYGFVDSAPGFSSLESAKQAGCGLCSILREELVSSSLNNYDGEIRVSFRYQLIDFYDGPKSPGALVVNVEPADTTHHKLGVAYLLSIHADDEITREWLQLTLPKPELDALSPKSLDFINDEIQGPLQQVPNLDPNFNPTRLLDLGEEDDPTIRLILTEGYQTRLKYVALSYCWGPPAIAAGQSKTTAKTLQDRLNGISEEDLSPVILDAVKFCRALKEPIRYLWVDALCIIQGDALDWKTESGRMGSIYQNAFVTLGGLGSSSCQQSFLSRRLPSVKIDYQSHTEPSVTGSYTMMLRGEAPLEVGLEMMEPNTRCANIFQDLDIVQAAWLTRGWTFQEHHLSTRRIFIGRAGTHFSGNGYDGTWTRSEDGTQTIGPGLGISFMLKRDDWEGQLAQSGGLAEFWHKALWEYRRRALTNETDTLPALSGLAKSVAEVTGARYMAGIWEHDLQVGLLWTCTMDGKDKDLDQYRPSLSRLLHDLQTKYLAPSWSPLAFRGGHPEDLLPWAYAMKVEDWDKLFDVLEVKIDIDNKGRNPYGAVRAGYVKLSASVVSLAGTCFSRESFNRDDLRNWIIRSQSNNEYVAHANLDFTPAKEDVDIDKLSLLLLVGQRPDTAWSERVGLILCLADGKGDDVYRRVGVFSINGGSWLEDNGETDAQILDKSEKRVVQVI</sequence>
<accession>A0ACC1SQQ8</accession>
<evidence type="ECO:0000313" key="1">
    <source>
        <dbReference type="EMBL" id="KAJ3544307.1"/>
    </source>
</evidence>
<reference evidence="1" key="1">
    <citation type="submission" date="2022-08" db="EMBL/GenBank/DDBJ databases">
        <title>Genome Sequence of Fusarium decemcellulare.</title>
        <authorList>
            <person name="Buettner E."/>
        </authorList>
    </citation>
    <scope>NUCLEOTIDE SEQUENCE</scope>
    <source>
        <strain evidence="1">Babe19</strain>
    </source>
</reference>
<protein>
    <submittedName>
        <fullName evidence="1">Uncharacterized protein</fullName>
    </submittedName>
</protein>
<proteinExistence type="predicted"/>
<evidence type="ECO:0000313" key="2">
    <source>
        <dbReference type="Proteomes" id="UP001148629"/>
    </source>
</evidence>
<dbReference type="EMBL" id="JANRMS010000201">
    <property type="protein sequence ID" value="KAJ3544307.1"/>
    <property type="molecule type" value="Genomic_DNA"/>
</dbReference>
<gene>
    <name evidence="1" type="ORF">NM208_g3121</name>
</gene>
<name>A0ACC1SQQ8_9HYPO</name>